<evidence type="ECO:0000256" key="2">
    <source>
        <dbReference type="ARBA" id="ARBA00008683"/>
    </source>
</evidence>
<dbReference type="GO" id="GO:0006465">
    <property type="term" value="P:signal peptide processing"/>
    <property type="evidence" value="ECO:0007669"/>
    <property type="project" value="InterPro"/>
</dbReference>
<dbReference type="InterPro" id="IPR047217">
    <property type="entry name" value="S49_SppA_67K_type_N"/>
</dbReference>
<dbReference type="InterPro" id="IPR004635">
    <property type="entry name" value="Pept_S49_SppA"/>
</dbReference>
<comment type="caution">
    <text evidence="9">The sequence shown here is derived from an EMBL/GenBank/DDBJ whole genome shotgun (WGS) entry which is preliminary data.</text>
</comment>
<dbReference type="InterPro" id="IPR004634">
    <property type="entry name" value="Pept_S49_pIV"/>
</dbReference>
<dbReference type="GO" id="GO:0016020">
    <property type="term" value="C:membrane"/>
    <property type="evidence" value="ECO:0007669"/>
    <property type="project" value="UniProtKB-SubCell"/>
</dbReference>
<evidence type="ECO:0000313" key="9">
    <source>
        <dbReference type="EMBL" id="THD68975.1"/>
    </source>
</evidence>
<comment type="subcellular location">
    <subcellularLocation>
        <location evidence="1">Membrane</location>
    </subcellularLocation>
</comment>
<dbReference type="InterPro" id="IPR047272">
    <property type="entry name" value="S49_SppA_C"/>
</dbReference>
<dbReference type="Gene3D" id="3.90.226.10">
    <property type="entry name" value="2-enoyl-CoA Hydratase, Chain A, domain 1"/>
    <property type="match status" value="4"/>
</dbReference>
<sequence>MNFLRNLLASILGTILAIGILFMFFLLIMVGAAAGSEPVVRVKDNSILQISLQRPIPDYGGQFRINDLDYEFEEYMGLNHIIRAIDHAAEDSKIKGISIVNPMIQSGSATTQAIRKALDRFKESGKFVYAYAELYSQKDYWLASVADSVYLNPQGIFDFRGLSSEVLFFGDFQDKSGLRMEVIRHGKYKSAVEPFLGNTMSEENRQQISELLHGLWGEYLKDISVSRDIPVETLETYADELAARTPEMAVQNGFADRLLYVDEYRGILKEALGADPSDDIETIGMEDYAEYAARKRSRDSNRIAVVYAQGDIGYGEGSQDMIAQGIMYKSLKDARDDDRVKAIVLRINSPGGLALTSDLIWREVAITSEQKPVIISMGNYAASGGYYIAAGGDRIFAEPTTITGSIGVFVTIPNVRDLAEKWGINAEQVTTNRYSTGYSLFEEPSEAFRTYSKESIERDYEHFLEIVAEARDMSVGEVDEVAQGRVWTGTQALEKGLVDELGSLQDAVAYAADQAGVSSYTTVDYPVYESNFLDALNDIGIGFFNTREEVLKQELGAEVYDLMMRIKHLASMKGVQARMPYELKIQ</sequence>
<name>A0A4S3M2R1_9FLAO</name>
<evidence type="ECO:0000256" key="7">
    <source>
        <dbReference type="PIRSR" id="PIRSR001217-1"/>
    </source>
</evidence>
<keyword evidence="6" id="KW-0472">Membrane</keyword>
<dbReference type="PANTHER" id="PTHR33209">
    <property type="entry name" value="PROTEASE 4"/>
    <property type="match status" value="1"/>
</dbReference>
<evidence type="ECO:0000256" key="5">
    <source>
        <dbReference type="ARBA" id="ARBA00022825"/>
    </source>
</evidence>
<comment type="similarity">
    <text evidence="2">Belongs to the peptidase S49 family.</text>
</comment>
<accession>A0A4S3M2R1</accession>
<evidence type="ECO:0000259" key="8">
    <source>
        <dbReference type="Pfam" id="PF01343"/>
    </source>
</evidence>
<dbReference type="RefSeq" id="WP_136334465.1">
    <property type="nucleotide sequence ID" value="NZ_QXMP01000004.1"/>
</dbReference>
<feature type="domain" description="Peptidase S49" evidence="8">
    <location>
        <begin position="121"/>
        <end position="270"/>
    </location>
</feature>
<evidence type="ECO:0000313" key="10">
    <source>
        <dbReference type="Proteomes" id="UP000305939"/>
    </source>
</evidence>
<dbReference type="CDD" id="cd07023">
    <property type="entry name" value="S49_Sppa_N_C"/>
    <property type="match status" value="1"/>
</dbReference>
<gene>
    <name evidence="9" type="primary">sppA</name>
    <name evidence="9" type="ORF">E7Z59_01185</name>
</gene>
<feature type="active site" description="Proton donor/acceptor" evidence="7">
    <location>
        <position position="189"/>
    </location>
</feature>
<dbReference type="GO" id="GO:0008236">
    <property type="term" value="F:serine-type peptidase activity"/>
    <property type="evidence" value="ECO:0007669"/>
    <property type="project" value="UniProtKB-KW"/>
</dbReference>
<dbReference type="SUPFAM" id="SSF52096">
    <property type="entry name" value="ClpP/crotonase"/>
    <property type="match status" value="2"/>
</dbReference>
<dbReference type="Proteomes" id="UP000305939">
    <property type="component" value="Unassembled WGS sequence"/>
</dbReference>
<evidence type="ECO:0000256" key="6">
    <source>
        <dbReference type="ARBA" id="ARBA00023136"/>
    </source>
</evidence>
<keyword evidence="10" id="KW-1185">Reference proteome</keyword>
<keyword evidence="5" id="KW-0720">Serine protease</keyword>
<feature type="domain" description="Peptidase S49" evidence="8">
    <location>
        <begin position="367"/>
        <end position="517"/>
    </location>
</feature>
<evidence type="ECO:0000256" key="1">
    <source>
        <dbReference type="ARBA" id="ARBA00004370"/>
    </source>
</evidence>
<feature type="active site" description="Nucleophile" evidence="7">
    <location>
        <position position="383"/>
    </location>
</feature>
<proteinExistence type="inferred from homology"/>
<dbReference type="InterPro" id="IPR002142">
    <property type="entry name" value="Peptidase_S49"/>
</dbReference>
<keyword evidence="4" id="KW-0378">Hydrolase</keyword>
<dbReference type="EMBL" id="SSMC01000001">
    <property type="protein sequence ID" value="THD68975.1"/>
    <property type="molecule type" value="Genomic_DNA"/>
</dbReference>
<dbReference type="NCBIfam" id="TIGR00706">
    <property type="entry name" value="SppA_dom"/>
    <property type="match status" value="1"/>
</dbReference>
<evidence type="ECO:0000256" key="4">
    <source>
        <dbReference type="ARBA" id="ARBA00022801"/>
    </source>
</evidence>
<dbReference type="PANTHER" id="PTHR33209:SF1">
    <property type="entry name" value="PEPTIDASE S49 DOMAIN-CONTAINING PROTEIN"/>
    <property type="match status" value="1"/>
</dbReference>
<evidence type="ECO:0000256" key="3">
    <source>
        <dbReference type="ARBA" id="ARBA00022670"/>
    </source>
</evidence>
<dbReference type="OrthoDB" id="9764363at2"/>
<dbReference type="AlphaFoldDB" id="A0A4S3M2R1"/>
<protein>
    <submittedName>
        <fullName evidence="9">Signal peptide peptidase SppA</fullName>
    </submittedName>
</protein>
<reference evidence="9 10" key="1">
    <citation type="submission" date="2019-04" db="EMBL/GenBank/DDBJ databases">
        <title>Draft genome sequence of Robertkochia marina CC-AMO-30D.</title>
        <authorList>
            <person name="Hameed A."/>
            <person name="Lin S.-Y."/>
            <person name="Shahina M."/>
            <person name="Lai W.-A."/>
            <person name="Young C.-C."/>
        </authorList>
    </citation>
    <scope>NUCLEOTIDE SEQUENCE [LARGE SCALE GENOMIC DNA]</scope>
    <source>
        <strain evidence="9 10">CC-AMO-30D</strain>
    </source>
</reference>
<dbReference type="Pfam" id="PF01343">
    <property type="entry name" value="Peptidase_S49"/>
    <property type="match status" value="2"/>
</dbReference>
<dbReference type="PIRSF" id="PIRSF001217">
    <property type="entry name" value="Protease_4_SppA"/>
    <property type="match status" value="1"/>
</dbReference>
<dbReference type="NCBIfam" id="TIGR00705">
    <property type="entry name" value="SppA_67K"/>
    <property type="match status" value="1"/>
</dbReference>
<dbReference type="InterPro" id="IPR029045">
    <property type="entry name" value="ClpP/crotonase-like_dom_sf"/>
</dbReference>
<dbReference type="CDD" id="cd07018">
    <property type="entry name" value="S49_SppA_67K_type"/>
    <property type="match status" value="1"/>
</dbReference>
<organism evidence="9 10">
    <name type="scientific">Robertkochia marina</name>
    <dbReference type="NCBI Taxonomy" id="1227945"/>
    <lineage>
        <taxon>Bacteria</taxon>
        <taxon>Pseudomonadati</taxon>
        <taxon>Bacteroidota</taxon>
        <taxon>Flavobacteriia</taxon>
        <taxon>Flavobacteriales</taxon>
        <taxon>Flavobacteriaceae</taxon>
        <taxon>Robertkochia</taxon>
    </lineage>
</organism>
<keyword evidence="3" id="KW-0645">Protease</keyword>